<dbReference type="KEGG" id="ske:Sked_33600"/>
<dbReference type="EMBL" id="CP001819">
    <property type="protein sequence ID" value="ACZ23255.1"/>
    <property type="molecule type" value="Genomic_DNA"/>
</dbReference>
<evidence type="ECO:0000313" key="3">
    <source>
        <dbReference type="Proteomes" id="UP000000322"/>
    </source>
</evidence>
<proteinExistence type="predicted"/>
<accession>D1BE34</accession>
<feature type="transmembrane region" description="Helical" evidence="1">
    <location>
        <begin position="232"/>
        <end position="251"/>
    </location>
</feature>
<evidence type="ECO:0000256" key="1">
    <source>
        <dbReference type="SAM" id="Phobius"/>
    </source>
</evidence>
<evidence type="ECO:0000313" key="2">
    <source>
        <dbReference type="EMBL" id="ACZ23255.1"/>
    </source>
</evidence>
<keyword evidence="3" id="KW-1185">Reference proteome</keyword>
<dbReference type="AlphaFoldDB" id="D1BE34"/>
<gene>
    <name evidence="2" type="ordered locus">Sked_33600</name>
</gene>
<dbReference type="STRING" id="446469.Sked_33600"/>
<feature type="transmembrane region" description="Helical" evidence="1">
    <location>
        <begin position="272"/>
        <end position="294"/>
    </location>
</feature>
<keyword evidence="1" id="KW-1133">Transmembrane helix</keyword>
<feature type="transmembrane region" description="Helical" evidence="1">
    <location>
        <begin position="306"/>
        <end position="329"/>
    </location>
</feature>
<dbReference type="Proteomes" id="UP000000322">
    <property type="component" value="Chromosome"/>
</dbReference>
<dbReference type="HOGENOM" id="CLU_818583_0_0_11"/>
<evidence type="ECO:0008006" key="4">
    <source>
        <dbReference type="Google" id="ProtNLM"/>
    </source>
</evidence>
<keyword evidence="1" id="KW-0812">Transmembrane</keyword>
<protein>
    <recommendedName>
        <fullName evidence="4">ABC-type antimicrobial peptide transport system, permease component</fullName>
    </recommendedName>
</protein>
<reference evidence="2 3" key="1">
    <citation type="journal article" date="2009" name="Stand. Genomic Sci.">
        <title>Complete genome sequence of Sanguibacter keddieii type strain (ST-74).</title>
        <authorList>
            <person name="Ivanova N."/>
            <person name="Sikorski J."/>
            <person name="Sims D."/>
            <person name="Brettin T."/>
            <person name="Detter J.C."/>
            <person name="Han C."/>
            <person name="Lapidus A."/>
            <person name="Copeland A."/>
            <person name="Glavina Del Rio T."/>
            <person name="Nolan M."/>
            <person name="Chen F."/>
            <person name="Lucas S."/>
            <person name="Tice H."/>
            <person name="Cheng J.F."/>
            <person name="Bruce D."/>
            <person name="Goodwin L."/>
            <person name="Pitluck S."/>
            <person name="Pati A."/>
            <person name="Mavromatis K."/>
            <person name="Chen A."/>
            <person name="Palaniappan K."/>
            <person name="D'haeseleer P."/>
            <person name="Chain P."/>
            <person name="Bristow J."/>
            <person name="Eisen J.A."/>
            <person name="Markowitz V."/>
            <person name="Hugenholtz P."/>
            <person name="Goker M."/>
            <person name="Pukall R."/>
            <person name="Klenk H.P."/>
            <person name="Kyrpides N.C."/>
        </authorList>
    </citation>
    <scope>NUCLEOTIDE SEQUENCE [LARGE SCALE GENOMIC DNA]</scope>
    <source>
        <strain evidence="3">ATCC 51767 / DSM 10542 / NCFB 3025 / ST-74</strain>
    </source>
</reference>
<organism evidence="2 3">
    <name type="scientific">Sanguibacter keddieii (strain ATCC 51767 / DSM 10542 / NCFB 3025 / ST-74)</name>
    <dbReference type="NCBI Taxonomy" id="446469"/>
    <lineage>
        <taxon>Bacteria</taxon>
        <taxon>Bacillati</taxon>
        <taxon>Actinomycetota</taxon>
        <taxon>Actinomycetes</taxon>
        <taxon>Micrococcales</taxon>
        <taxon>Sanguibacteraceae</taxon>
        <taxon>Sanguibacter</taxon>
    </lineage>
</organism>
<keyword evidence="1" id="KW-0472">Membrane</keyword>
<name>D1BE34_SANKS</name>
<sequence length="339" mass="34925">MLVREAVKNVLSPAARMFPVLAVAVLLGAGQTALVVHQADALGSTLDDLGLAGRNVVVLTPPASDAVSTVSRTSCDGLTRYDQVQAAGLVGRAERTDLVELGSFVPLQPVSDTLLPLLTTHDAVVGAALWPDADADESIVLVTASGQVLQAALGPPVPAGISTGAALGVPLDPTTTTGDHCVVVLDPYLPVQESRQVVLSELQLVGEPLVATSPYSETVDVVARHLARTERFLPGAVAVLAGFTALALSRLRSSELAAYRLSGTSRRSLATMLLLEQMIVAGFFVTSGTTAALVLGTHLRDPAVPVLWAVVGGLAWVVCAGTAASAAVLRRASDLAKDR</sequence>